<dbReference type="GO" id="GO:0004316">
    <property type="term" value="F:3-oxoacyl-[acyl-carrier-protein] reductase (NADPH) activity"/>
    <property type="evidence" value="ECO:0007669"/>
    <property type="project" value="InterPro"/>
</dbReference>
<dbReference type="Pfam" id="PF13561">
    <property type="entry name" value="adh_short_C2"/>
    <property type="match status" value="1"/>
</dbReference>
<evidence type="ECO:0000256" key="5">
    <source>
        <dbReference type="ARBA" id="ARBA00022857"/>
    </source>
</evidence>
<keyword evidence="3" id="KW-0444">Lipid biosynthesis</keyword>
<dbReference type="CDD" id="cd05333">
    <property type="entry name" value="BKR_SDR_c"/>
    <property type="match status" value="1"/>
</dbReference>
<evidence type="ECO:0000256" key="1">
    <source>
        <dbReference type="ARBA" id="ARBA00005194"/>
    </source>
</evidence>
<dbReference type="InterPro" id="IPR050259">
    <property type="entry name" value="SDR"/>
</dbReference>
<evidence type="ECO:0000259" key="9">
    <source>
        <dbReference type="SMART" id="SM00822"/>
    </source>
</evidence>
<accession>X0V5R4</accession>
<dbReference type="NCBIfam" id="TIGR01830">
    <property type="entry name" value="3oxo_ACP_reduc"/>
    <property type="match status" value="1"/>
</dbReference>
<protein>
    <recommendedName>
        <fullName evidence="9">Ketoreductase domain-containing protein</fullName>
    </recommendedName>
</protein>
<comment type="similarity">
    <text evidence="2">Belongs to the short-chain dehydrogenases/reductases (SDR) family.</text>
</comment>
<evidence type="ECO:0000256" key="6">
    <source>
        <dbReference type="ARBA" id="ARBA00023002"/>
    </source>
</evidence>
<dbReference type="SMART" id="SM00822">
    <property type="entry name" value="PKS_KR"/>
    <property type="match status" value="1"/>
</dbReference>
<evidence type="ECO:0000313" key="10">
    <source>
        <dbReference type="EMBL" id="GAG06732.1"/>
    </source>
</evidence>
<name>X0V5R4_9ZZZZ</name>
<feature type="domain" description="Ketoreductase" evidence="9">
    <location>
        <begin position="6"/>
        <end position="190"/>
    </location>
</feature>
<evidence type="ECO:0000256" key="8">
    <source>
        <dbReference type="ARBA" id="ARBA00023160"/>
    </source>
</evidence>
<evidence type="ECO:0000256" key="2">
    <source>
        <dbReference type="ARBA" id="ARBA00006484"/>
    </source>
</evidence>
<dbReference type="PRINTS" id="PR00080">
    <property type="entry name" value="SDRFAMILY"/>
</dbReference>
<dbReference type="InterPro" id="IPR036291">
    <property type="entry name" value="NAD(P)-bd_dom_sf"/>
</dbReference>
<dbReference type="GO" id="GO:0006633">
    <property type="term" value="P:fatty acid biosynthetic process"/>
    <property type="evidence" value="ECO:0007669"/>
    <property type="project" value="UniProtKB-KW"/>
</dbReference>
<keyword evidence="6" id="KW-0560">Oxidoreductase</keyword>
<keyword evidence="5" id="KW-0521">NADP</keyword>
<sequence>MELERKVTLVTGASRGIGKAIALKLASLGSKVAVNYVAIETSNKVDADDLVESIIRLGGEAMSVEADIRDSEAVKAMVEQVTDKWSKIDILVNNAGINRDTLLLRMSDDAWDDVINTNLRGAYLCTKFALRSMMRQEWGRIISISSVTGIVGNTGQSNYAASKGGLIAFTKSVAREMGSRNITVNAVAPGFIITGMTDKLPSERKEAILAMIPLQRFGQPEDVAEMVAFLASERAGYITGQVITIDGGAFP</sequence>
<evidence type="ECO:0000256" key="7">
    <source>
        <dbReference type="ARBA" id="ARBA00023098"/>
    </source>
</evidence>
<organism evidence="10">
    <name type="scientific">marine sediment metagenome</name>
    <dbReference type="NCBI Taxonomy" id="412755"/>
    <lineage>
        <taxon>unclassified sequences</taxon>
        <taxon>metagenomes</taxon>
        <taxon>ecological metagenomes</taxon>
    </lineage>
</organism>
<dbReference type="InterPro" id="IPR057326">
    <property type="entry name" value="KR_dom"/>
</dbReference>
<keyword evidence="7" id="KW-0443">Lipid metabolism</keyword>
<dbReference type="PANTHER" id="PTHR42879">
    <property type="entry name" value="3-OXOACYL-(ACYL-CARRIER-PROTEIN) REDUCTASE"/>
    <property type="match status" value="1"/>
</dbReference>
<gene>
    <name evidence="10" type="ORF">S01H1_34824</name>
</gene>
<comment type="caution">
    <text evidence="10">The sequence shown here is derived from an EMBL/GenBank/DDBJ whole genome shotgun (WGS) entry which is preliminary data.</text>
</comment>
<dbReference type="NCBIfam" id="NF005559">
    <property type="entry name" value="PRK07231.1"/>
    <property type="match status" value="1"/>
</dbReference>
<dbReference type="Gene3D" id="3.40.50.720">
    <property type="entry name" value="NAD(P)-binding Rossmann-like Domain"/>
    <property type="match status" value="1"/>
</dbReference>
<dbReference type="PRINTS" id="PR00081">
    <property type="entry name" value="GDHRDH"/>
</dbReference>
<dbReference type="InterPro" id="IPR002347">
    <property type="entry name" value="SDR_fam"/>
</dbReference>
<keyword evidence="8" id="KW-0275">Fatty acid biosynthesis</keyword>
<keyword evidence="4" id="KW-0276">Fatty acid metabolism</keyword>
<reference evidence="10" key="1">
    <citation type="journal article" date="2014" name="Front. Microbiol.">
        <title>High frequency of phylogenetically diverse reductive dehalogenase-homologous genes in deep subseafloor sedimentary metagenomes.</title>
        <authorList>
            <person name="Kawai M."/>
            <person name="Futagami T."/>
            <person name="Toyoda A."/>
            <person name="Takaki Y."/>
            <person name="Nishi S."/>
            <person name="Hori S."/>
            <person name="Arai W."/>
            <person name="Tsubouchi T."/>
            <person name="Morono Y."/>
            <person name="Uchiyama I."/>
            <person name="Ito T."/>
            <person name="Fujiyama A."/>
            <person name="Inagaki F."/>
            <person name="Takami H."/>
        </authorList>
    </citation>
    <scope>NUCLEOTIDE SEQUENCE</scope>
    <source>
        <strain evidence="10">Expedition CK06-06</strain>
    </source>
</reference>
<dbReference type="GO" id="GO:0051287">
    <property type="term" value="F:NAD binding"/>
    <property type="evidence" value="ECO:0007669"/>
    <property type="project" value="InterPro"/>
</dbReference>
<dbReference type="InterPro" id="IPR020904">
    <property type="entry name" value="Sc_DH/Rdtase_CS"/>
</dbReference>
<dbReference type="InterPro" id="IPR011284">
    <property type="entry name" value="3oxo_ACP_reduc"/>
</dbReference>
<dbReference type="PANTHER" id="PTHR42879:SF2">
    <property type="entry name" value="3-OXOACYL-[ACYL-CARRIER-PROTEIN] REDUCTASE FABG"/>
    <property type="match status" value="1"/>
</dbReference>
<dbReference type="PROSITE" id="PS00061">
    <property type="entry name" value="ADH_SHORT"/>
    <property type="match status" value="1"/>
</dbReference>
<dbReference type="FunFam" id="3.40.50.720:FF:000037">
    <property type="entry name" value="3-oxoacyl-[acyl-carrier-protein] reductase FabG"/>
    <property type="match status" value="1"/>
</dbReference>
<dbReference type="EMBL" id="BARS01021710">
    <property type="protein sequence ID" value="GAG06732.1"/>
    <property type="molecule type" value="Genomic_DNA"/>
</dbReference>
<evidence type="ECO:0000256" key="4">
    <source>
        <dbReference type="ARBA" id="ARBA00022832"/>
    </source>
</evidence>
<evidence type="ECO:0000256" key="3">
    <source>
        <dbReference type="ARBA" id="ARBA00022516"/>
    </source>
</evidence>
<dbReference type="NCBIfam" id="NF009466">
    <property type="entry name" value="PRK12826.1-2"/>
    <property type="match status" value="1"/>
</dbReference>
<dbReference type="SUPFAM" id="SSF51735">
    <property type="entry name" value="NAD(P)-binding Rossmann-fold domains"/>
    <property type="match status" value="1"/>
</dbReference>
<dbReference type="AlphaFoldDB" id="X0V5R4"/>
<proteinExistence type="inferred from homology"/>
<comment type="pathway">
    <text evidence="1">Lipid metabolism; fatty acid biosynthesis.</text>
</comment>